<protein>
    <submittedName>
        <fullName evidence="1">Uncharacterized protein</fullName>
    </submittedName>
</protein>
<sequence length="333" mass="36649">MDVEISSHTNITMAIDGLHASLIYVDELNPSTHALSAQLQGMARWEAILDFRIEIERYWENLINITGTQDLPGLDILFTSFPTPAHLYEAALFTFRHILTGLEPSSLENVFALCSLSYIASICSQRTGQPDIDNTFRGIDIWRDSIGNPQHRQLFDELNQRLWEDKTASSLQTEQFSHPASLIDGQDYMAPQGAAMHNISSFGDFADPFWGGLFEVPGSLHGPNFQVAGTEGTHPTISDAPEFQLPSGDLRQSAAMNILTSFIANCGELIDILSGHGVTAKGPHSDVSLEVKNFTQALRRHDCFGDPSARGILAVVGSWKGIYALYLVQQKGD</sequence>
<dbReference type="Proteomes" id="UP000530670">
    <property type="component" value="Unassembled WGS sequence"/>
</dbReference>
<evidence type="ECO:0000313" key="2">
    <source>
        <dbReference type="Proteomes" id="UP000530670"/>
    </source>
</evidence>
<dbReference type="RefSeq" id="XP_037209419.1">
    <property type="nucleotide sequence ID" value="XM_037349791.1"/>
</dbReference>
<reference evidence="1 2" key="1">
    <citation type="submission" date="2020-05" db="EMBL/GenBank/DDBJ databases">
        <title>Identification and distribution of gene clusters putatively required for synthesis of sphingolipid metabolism inhibitors in phylogenetically diverse species of the filamentous fungus Fusarium.</title>
        <authorList>
            <person name="Kim H.-S."/>
            <person name="Busman M."/>
            <person name="Brown D.W."/>
            <person name="Divon H."/>
            <person name="Uhlig S."/>
            <person name="Proctor R.H."/>
        </authorList>
    </citation>
    <scope>NUCLEOTIDE SEQUENCE [LARGE SCALE GENOMIC DNA]</scope>
    <source>
        <strain evidence="1 2">NRRL 66243</strain>
    </source>
</reference>
<accession>A0A8H5S181</accession>
<gene>
    <name evidence="1" type="ORF">FTJAE_3489</name>
</gene>
<evidence type="ECO:0000313" key="1">
    <source>
        <dbReference type="EMBL" id="KAF5642773.1"/>
    </source>
</evidence>
<dbReference type="EMBL" id="JAAQRI010000067">
    <property type="protein sequence ID" value="KAF5642773.1"/>
    <property type="molecule type" value="Genomic_DNA"/>
</dbReference>
<dbReference type="AlphaFoldDB" id="A0A8H5S181"/>
<dbReference type="GeneID" id="59302061"/>
<organism evidence="1 2">
    <name type="scientific">Fusarium tjaetaba</name>
    <dbReference type="NCBI Taxonomy" id="1567544"/>
    <lineage>
        <taxon>Eukaryota</taxon>
        <taxon>Fungi</taxon>
        <taxon>Dikarya</taxon>
        <taxon>Ascomycota</taxon>
        <taxon>Pezizomycotina</taxon>
        <taxon>Sordariomycetes</taxon>
        <taxon>Hypocreomycetidae</taxon>
        <taxon>Hypocreales</taxon>
        <taxon>Nectriaceae</taxon>
        <taxon>Fusarium</taxon>
        <taxon>Fusarium fujikuroi species complex</taxon>
    </lineage>
</organism>
<dbReference type="OrthoDB" id="5100145at2759"/>
<proteinExistence type="predicted"/>
<name>A0A8H5S181_9HYPO</name>
<comment type="caution">
    <text evidence="1">The sequence shown here is derived from an EMBL/GenBank/DDBJ whole genome shotgun (WGS) entry which is preliminary data.</text>
</comment>
<keyword evidence="2" id="KW-1185">Reference proteome</keyword>